<accession>A0A212SIA3</accession>
<protein>
    <submittedName>
        <fullName evidence="2">GcrA cell cycle regulator</fullName>
    </submittedName>
</protein>
<dbReference type="Proteomes" id="UP000198418">
    <property type="component" value="Unassembled WGS sequence"/>
</dbReference>
<reference evidence="3" key="1">
    <citation type="submission" date="2017-06" db="EMBL/GenBank/DDBJ databases">
        <authorList>
            <person name="Varghese N."/>
            <person name="Submissions S."/>
        </authorList>
    </citation>
    <scope>NUCLEOTIDE SEQUENCE [LARGE SCALE GENOMIC DNA]</scope>
    <source>
        <strain evidence="3">DSM 137</strain>
    </source>
</reference>
<evidence type="ECO:0000256" key="1">
    <source>
        <dbReference type="SAM" id="MobiDB-lite"/>
    </source>
</evidence>
<dbReference type="Pfam" id="PF07750">
    <property type="entry name" value="GcrA"/>
    <property type="match status" value="1"/>
</dbReference>
<dbReference type="AlphaFoldDB" id="A0A212SIA3"/>
<evidence type="ECO:0000313" key="2">
    <source>
        <dbReference type="EMBL" id="SNB85574.1"/>
    </source>
</evidence>
<sequence>MVSMGKKHDDAARAMLKRLIDEGFSAAQVAASTDLGSRNAVIGLAFRLGLRFSSRPKNTAARKDRIEAATRPPSPQNAAAPCSGPEEPARAGAAMKAAPVTNSEGEAARPSAPVVRISEQLTRPSSVSVIDPPEDGRFQLWHLTERMCHFPLGDPRNEDFRFCGAAKPVEGGPYCADHAQLAYTAARSDTREARRERGKMRFYEFTKVRAVV</sequence>
<feature type="region of interest" description="Disordered" evidence="1">
    <location>
        <begin position="57"/>
        <end position="111"/>
    </location>
</feature>
<organism evidence="2 3">
    <name type="scientific">Rhodoblastus acidophilus</name>
    <name type="common">Rhodopseudomonas acidophila</name>
    <dbReference type="NCBI Taxonomy" id="1074"/>
    <lineage>
        <taxon>Bacteria</taxon>
        <taxon>Pseudomonadati</taxon>
        <taxon>Pseudomonadota</taxon>
        <taxon>Alphaproteobacteria</taxon>
        <taxon>Hyphomicrobiales</taxon>
        <taxon>Rhodoblastaceae</taxon>
        <taxon>Rhodoblastus</taxon>
    </lineage>
</organism>
<keyword evidence="3" id="KW-1185">Reference proteome</keyword>
<dbReference type="EMBL" id="FYDG01000065">
    <property type="protein sequence ID" value="SNB85574.1"/>
    <property type="molecule type" value="Genomic_DNA"/>
</dbReference>
<gene>
    <name evidence="2" type="ORF">SAMN06265338_1652</name>
</gene>
<proteinExistence type="predicted"/>
<name>A0A212SIA3_RHOAC</name>
<evidence type="ECO:0000313" key="3">
    <source>
        <dbReference type="Proteomes" id="UP000198418"/>
    </source>
</evidence>
<dbReference type="InterPro" id="IPR011681">
    <property type="entry name" value="GcrA"/>
</dbReference>